<keyword evidence="1" id="KW-0732">Signal</keyword>
<sequence>MRHPCLVLVLLACAALAGCTQMRVTERHFIRPDPPGTVLEKRFAGEAVRDLSVVARDGVLLNGILAERPDARNTVLYFGGNMFHLDRHADTLLATLGACRTNVAVFDYRGYGRSGGAPTVENMKADALSLFDSLNARYPGRVIVHGQSLGSFMAAYVAQARPVLGTVLETTATSATELVDAKMPWYARPFVRIEMDASLRQVDNRIAASRVRSPTLVIAAGKDEMTPAWMGKAVFDAIPGRDKQLLMLEKAGHNDALRSEGAIGTYCGFVQER</sequence>
<feature type="signal peptide" evidence="1">
    <location>
        <begin position="1"/>
        <end position="17"/>
    </location>
</feature>
<dbReference type="PANTHER" id="PTHR12277">
    <property type="entry name" value="ALPHA/BETA HYDROLASE DOMAIN-CONTAINING PROTEIN"/>
    <property type="match status" value="1"/>
</dbReference>
<organism evidence="3 4">
    <name type="scientific">Massilia hydrophila</name>
    <dbReference type="NCBI Taxonomy" id="3044279"/>
    <lineage>
        <taxon>Bacteria</taxon>
        <taxon>Pseudomonadati</taxon>
        <taxon>Pseudomonadota</taxon>
        <taxon>Betaproteobacteria</taxon>
        <taxon>Burkholderiales</taxon>
        <taxon>Oxalobacteraceae</taxon>
        <taxon>Telluria group</taxon>
        <taxon>Massilia</taxon>
    </lineage>
</organism>
<dbReference type="PROSITE" id="PS51257">
    <property type="entry name" value="PROKAR_LIPOPROTEIN"/>
    <property type="match status" value="1"/>
</dbReference>
<dbReference type="InterPro" id="IPR022742">
    <property type="entry name" value="Hydrolase_4"/>
</dbReference>
<accession>A0ABS7Y8Y0</accession>
<feature type="domain" description="Serine aminopeptidase S33" evidence="2">
    <location>
        <begin position="70"/>
        <end position="183"/>
    </location>
</feature>
<dbReference type="Pfam" id="PF12146">
    <property type="entry name" value="Hydrolase_4"/>
    <property type="match status" value="1"/>
</dbReference>
<dbReference type="Gene3D" id="3.40.50.1820">
    <property type="entry name" value="alpha/beta hydrolase"/>
    <property type="match status" value="1"/>
</dbReference>
<reference evidence="3 4" key="1">
    <citation type="submission" date="2021-07" db="EMBL/GenBank/DDBJ databases">
        <title>Characterization of Violacein-producing bacteria and related species.</title>
        <authorList>
            <person name="Wilson H.S."/>
            <person name="De Leon M.E."/>
        </authorList>
    </citation>
    <scope>NUCLEOTIDE SEQUENCE [LARGE SCALE GENOMIC DNA]</scope>
    <source>
        <strain evidence="3 4">HSC-2F05</strain>
    </source>
</reference>
<protein>
    <submittedName>
        <fullName evidence="3">Alpha/beta hydrolase</fullName>
    </submittedName>
</protein>
<keyword evidence="4" id="KW-1185">Reference proteome</keyword>
<evidence type="ECO:0000256" key="1">
    <source>
        <dbReference type="SAM" id="SignalP"/>
    </source>
</evidence>
<evidence type="ECO:0000259" key="2">
    <source>
        <dbReference type="Pfam" id="PF12146"/>
    </source>
</evidence>
<feature type="chain" id="PRO_5045679398" evidence="1">
    <location>
        <begin position="18"/>
        <end position="273"/>
    </location>
</feature>
<name>A0ABS7Y8Y0_9BURK</name>
<dbReference type="InterPro" id="IPR029058">
    <property type="entry name" value="AB_hydrolase_fold"/>
</dbReference>
<gene>
    <name evidence="3" type="ORF">LE190_09370</name>
</gene>
<evidence type="ECO:0000313" key="4">
    <source>
        <dbReference type="Proteomes" id="UP001198602"/>
    </source>
</evidence>
<comment type="caution">
    <text evidence="3">The sequence shown here is derived from an EMBL/GenBank/DDBJ whole genome shotgun (WGS) entry which is preliminary data.</text>
</comment>
<keyword evidence="3" id="KW-0378">Hydrolase</keyword>
<dbReference type="RefSeq" id="WP_225238432.1">
    <property type="nucleotide sequence ID" value="NZ_JAHYBX010000002.1"/>
</dbReference>
<evidence type="ECO:0000313" key="3">
    <source>
        <dbReference type="EMBL" id="MCA1856133.1"/>
    </source>
</evidence>
<dbReference type="PANTHER" id="PTHR12277:SF81">
    <property type="entry name" value="PROTEIN ABHD13"/>
    <property type="match status" value="1"/>
</dbReference>
<dbReference type="EMBL" id="JAHYBX010000002">
    <property type="protein sequence ID" value="MCA1856133.1"/>
    <property type="molecule type" value="Genomic_DNA"/>
</dbReference>
<dbReference type="GO" id="GO:0016787">
    <property type="term" value="F:hydrolase activity"/>
    <property type="evidence" value="ECO:0007669"/>
    <property type="project" value="UniProtKB-KW"/>
</dbReference>
<proteinExistence type="predicted"/>
<dbReference type="Proteomes" id="UP001198602">
    <property type="component" value="Unassembled WGS sequence"/>
</dbReference>
<dbReference type="SUPFAM" id="SSF53474">
    <property type="entry name" value="alpha/beta-Hydrolases"/>
    <property type="match status" value="1"/>
</dbReference>